<dbReference type="EMBL" id="LAZR01012823">
    <property type="protein sequence ID" value="KKM24933.1"/>
    <property type="molecule type" value="Genomic_DNA"/>
</dbReference>
<feature type="non-terminal residue" evidence="1">
    <location>
        <position position="1"/>
    </location>
</feature>
<gene>
    <name evidence="1" type="ORF">LCGC14_1600130</name>
</gene>
<proteinExistence type="predicted"/>
<evidence type="ECO:0000313" key="1">
    <source>
        <dbReference type="EMBL" id="KKM24933.1"/>
    </source>
</evidence>
<comment type="caution">
    <text evidence="1">The sequence shown here is derived from an EMBL/GenBank/DDBJ whole genome shotgun (WGS) entry which is preliminary data.</text>
</comment>
<sequence>QQYNIDHRYVRIVSENPGDHRDQQRYY</sequence>
<dbReference type="AlphaFoldDB" id="A0A0F9KS24"/>
<name>A0A0F9KS24_9ZZZZ</name>
<accession>A0A0F9KS24</accession>
<protein>
    <submittedName>
        <fullName evidence="1">Uncharacterized protein</fullName>
    </submittedName>
</protein>
<reference evidence="1" key="1">
    <citation type="journal article" date="2015" name="Nature">
        <title>Complex archaea that bridge the gap between prokaryotes and eukaryotes.</title>
        <authorList>
            <person name="Spang A."/>
            <person name="Saw J.H."/>
            <person name="Jorgensen S.L."/>
            <person name="Zaremba-Niedzwiedzka K."/>
            <person name="Martijn J."/>
            <person name="Lind A.E."/>
            <person name="van Eijk R."/>
            <person name="Schleper C."/>
            <person name="Guy L."/>
            <person name="Ettema T.J."/>
        </authorList>
    </citation>
    <scope>NUCLEOTIDE SEQUENCE</scope>
</reference>
<organism evidence="1">
    <name type="scientific">marine sediment metagenome</name>
    <dbReference type="NCBI Taxonomy" id="412755"/>
    <lineage>
        <taxon>unclassified sequences</taxon>
        <taxon>metagenomes</taxon>
        <taxon>ecological metagenomes</taxon>
    </lineage>
</organism>